<dbReference type="CDD" id="cd01184">
    <property type="entry name" value="INT_C_like_1"/>
    <property type="match status" value="1"/>
</dbReference>
<dbReference type="Gene3D" id="1.10.150.130">
    <property type="match status" value="1"/>
</dbReference>
<keyword evidence="1" id="KW-0238">DNA-binding</keyword>
<evidence type="ECO:0000313" key="6">
    <source>
        <dbReference type="Proteomes" id="UP000217141"/>
    </source>
</evidence>
<dbReference type="InterPro" id="IPR002104">
    <property type="entry name" value="Integrase_catalytic"/>
</dbReference>
<name>A0A249MQ82_SPHXE</name>
<dbReference type="Gene3D" id="1.10.443.10">
    <property type="entry name" value="Intergrase catalytic core"/>
    <property type="match status" value="1"/>
</dbReference>
<feature type="domain" description="Tyr recombinase" evidence="3">
    <location>
        <begin position="446"/>
        <end position="607"/>
    </location>
</feature>
<dbReference type="GO" id="GO:0003677">
    <property type="term" value="F:DNA binding"/>
    <property type="evidence" value="ECO:0007669"/>
    <property type="project" value="UniProtKB-KW"/>
</dbReference>
<keyword evidence="2" id="KW-0233">DNA recombination</keyword>
<organism evidence="5 6">
    <name type="scientific">Sphingobium xenophagum</name>
    <dbReference type="NCBI Taxonomy" id="121428"/>
    <lineage>
        <taxon>Bacteria</taxon>
        <taxon>Pseudomonadati</taxon>
        <taxon>Pseudomonadota</taxon>
        <taxon>Alphaproteobacteria</taxon>
        <taxon>Sphingomonadales</taxon>
        <taxon>Sphingomonadaceae</taxon>
        <taxon>Sphingobium</taxon>
    </lineage>
</organism>
<dbReference type="EMBL" id="CP022745">
    <property type="protein sequence ID" value="ASY43506.1"/>
    <property type="molecule type" value="Genomic_DNA"/>
</dbReference>
<evidence type="ECO:0000256" key="1">
    <source>
        <dbReference type="ARBA" id="ARBA00023125"/>
    </source>
</evidence>
<accession>A0A249MQ82</accession>
<dbReference type="InterPro" id="IPR011010">
    <property type="entry name" value="DNA_brk_join_enz"/>
</dbReference>
<dbReference type="KEGG" id="shyd:CJD35_02825"/>
<proteinExistence type="predicted"/>
<reference evidence="5 6" key="1">
    <citation type="submission" date="2017-08" db="EMBL/GenBank/DDBJ databases">
        <title>Whole Genome Sequence of Sphingobium hydrophobicum C1: Insights into Adaption to the Electronic-waste Contaminated Sediment.</title>
        <authorList>
            <person name="Song D."/>
            <person name="Chen X."/>
            <person name="Xu M."/>
        </authorList>
    </citation>
    <scope>NUCLEOTIDE SEQUENCE [LARGE SCALE GENOMIC DNA]</scope>
    <source>
        <strain evidence="5 6">C1</strain>
    </source>
</reference>
<dbReference type="GO" id="GO:0015074">
    <property type="term" value="P:DNA integration"/>
    <property type="evidence" value="ECO:0007669"/>
    <property type="project" value="InterPro"/>
</dbReference>
<dbReference type="Pfam" id="PF20172">
    <property type="entry name" value="DUF6538"/>
    <property type="match status" value="1"/>
</dbReference>
<dbReference type="SUPFAM" id="SSF56349">
    <property type="entry name" value="DNA breaking-rejoining enzymes"/>
    <property type="match status" value="1"/>
</dbReference>
<evidence type="ECO:0000259" key="3">
    <source>
        <dbReference type="Pfam" id="PF00589"/>
    </source>
</evidence>
<dbReference type="RefSeq" id="WP_081600891.1">
    <property type="nucleotide sequence ID" value="NZ_CP022745.1"/>
</dbReference>
<feature type="domain" description="DUF6538" evidence="4">
    <location>
        <begin position="10"/>
        <end position="65"/>
    </location>
</feature>
<evidence type="ECO:0000256" key="2">
    <source>
        <dbReference type="ARBA" id="ARBA00023172"/>
    </source>
</evidence>
<dbReference type="InterPro" id="IPR013762">
    <property type="entry name" value="Integrase-like_cat_sf"/>
</dbReference>
<dbReference type="AlphaFoldDB" id="A0A249MQ82"/>
<dbReference type="InterPro" id="IPR010998">
    <property type="entry name" value="Integrase_recombinase_N"/>
</dbReference>
<dbReference type="Pfam" id="PF00589">
    <property type="entry name" value="Phage_integrase"/>
    <property type="match status" value="1"/>
</dbReference>
<dbReference type="GO" id="GO:0006310">
    <property type="term" value="P:DNA recombination"/>
    <property type="evidence" value="ECO:0007669"/>
    <property type="project" value="UniProtKB-KW"/>
</dbReference>
<evidence type="ECO:0000259" key="4">
    <source>
        <dbReference type="Pfam" id="PF20172"/>
    </source>
</evidence>
<dbReference type="Proteomes" id="UP000217141">
    <property type="component" value="Chromosome I"/>
</dbReference>
<protein>
    <submittedName>
        <fullName evidence="5">Uncharacterized protein</fullName>
    </submittedName>
</protein>
<dbReference type="InterPro" id="IPR046668">
    <property type="entry name" value="DUF6538"/>
</dbReference>
<evidence type="ECO:0000313" key="5">
    <source>
        <dbReference type="EMBL" id="ASY43506.1"/>
    </source>
</evidence>
<gene>
    <name evidence="5" type="ORF">CJD35_02825</name>
</gene>
<sequence length="647" mass="72576">MSTRLISPLKRKNSSQYWFRMIVPPRYREQVGKAEIKQSLGTDDLGEARRLCAARQHDWLKKFELIELELKARDTLVGTEAIDGYLNRLSVELGSMDRAISYELEGIALAEADHLECLSLEDLGLKPGDSHPLLGNPYPAYRDSATQALIHSRRDALTAIRKGALSGKEAVERALHLDFLSVTQSTVEEAFEAAGFRVDQNDARFAIAARYLLDRLNEYPLKEAEEMRASWPTPASIAARTVPIAPQAKAHNQTEPASAASAGTAAYDSPLRQRIMGMPTGAMTISQVYEDWAAKQPASARKLCDEWRVSIRRFVELFGDIDVVDVNRDMIIDFREAMARLPTRPKKHVACLPLLDQIDVARDQDLPLLAGATIGKLVTGLRVTLEHAVDPLRLIAFNPGSTVKVKGAKSEVDARLPFTPDELNIIYSDDMMTDPHASFPDSYFWLLMLAPLSGMRIEEMGKLRPQNIRCEKGIWYASIERDSRRKRKAEDAAGIANKGAKTSSSYRDVALHWVIIEAGFLGYVEKQRQARQEWLFPDLEADQYGNRTKKASRDLIKHLRRLGITDQEKVFHSFRHSMRRACRHTSMKEEVADLLAGHAPDSVGRKYGAGAELNVLHKAVNMIEYESLNWAPVIAAAKTRMAKHKTV</sequence>